<feature type="region of interest" description="Disordered" evidence="1">
    <location>
        <begin position="85"/>
        <end position="117"/>
    </location>
</feature>
<feature type="region of interest" description="Disordered" evidence="1">
    <location>
        <begin position="206"/>
        <end position="228"/>
    </location>
</feature>
<feature type="region of interest" description="Disordered" evidence="1">
    <location>
        <begin position="55"/>
        <end position="74"/>
    </location>
</feature>
<evidence type="ECO:0000256" key="1">
    <source>
        <dbReference type="SAM" id="MobiDB-lite"/>
    </source>
</evidence>
<organism evidence="2 3">
    <name type="scientific">Zopfia rhizophila CBS 207.26</name>
    <dbReference type="NCBI Taxonomy" id="1314779"/>
    <lineage>
        <taxon>Eukaryota</taxon>
        <taxon>Fungi</taxon>
        <taxon>Dikarya</taxon>
        <taxon>Ascomycota</taxon>
        <taxon>Pezizomycotina</taxon>
        <taxon>Dothideomycetes</taxon>
        <taxon>Dothideomycetes incertae sedis</taxon>
        <taxon>Zopfiaceae</taxon>
        <taxon>Zopfia</taxon>
    </lineage>
</organism>
<feature type="compositionally biased region" description="Low complexity" evidence="1">
    <location>
        <begin position="85"/>
        <end position="101"/>
    </location>
</feature>
<gene>
    <name evidence="2" type="ORF">K469DRAFT_748010</name>
</gene>
<dbReference type="AlphaFoldDB" id="A0A6A6EBG1"/>
<accession>A0A6A6EBG1</accession>
<proteinExistence type="predicted"/>
<dbReference type="EMBL" id="ML994621">
    <property type="protein sequence ID" value="KAF2189327.1"/>
    <property type="molecule type" value="Genomic_DNA"/>
</dbReference>
<reference evidence="2" key="1">
    <citation type="journal article" date="2020" name="Stud. Mycol.">
        <title>101 Dothideomycetes genomes: a test case for predicting lifestyles and emergence of pathogens.</title>
        <authorList>
            <person name="Haridas S."/>
            <person name="Albert R."/>
            <person name="Binder M."/>
            <person name="Bloem J."/>
            <person name="Labutti K."/>
            <person name="Salamov A."/>
            <person name="Andreopoulos B."/>
            <person name="Baker S."/>
            <person name="Barry K."/>
            <person name="Bills G."/>
            <person name="Bluhm B."/>
            <person name="Cannon C."/>
            <person name="Castanera R."/>
            <person name="Culley D."/>
            <person name="Daum C."/>
            <person name="Ezra D."/>
            <person name="Gonzalez J."/>
            <person name="Henrissat B."/>
            <person name="Kuo A."/>
            <person name="Liang C."/>
            <person name="Lipzen A."/>
            <person name="Lutzoni F."/>
            <person name="Magnuson J."/>
            <person name="Mondo S."/>
            <person name="Nolan M."/>
            <person name="Ohm R."/>
            <person name="Pangilinan J."/>
            <person name="Park H.-J."/>
            <person name="Ramirez L."/>
            <person name="Alfaro M."/>
            <person name="Sun H."/>
            <person name="Tritt A."/>
            <person name="Yoshinaga Y."/>
            <person name="Zwiers L.-H."/>
            <person name="Turgeon B."/>
            <person name="Goodwin S."/>
            <person name="Spatafora J."/>
            <person name="Crous P."/>
            <person name="Grigoriev I."/>
        </authorList>
    </citation>
    <scope>NUCLEOTIDE SEQUENCE</scope>
    <source>
        <strain evidence="2">CBS 207.26</strain>
    </source>
</reference>
<sequence length="238" mass="26457">MFPLGKVLIQCCRHSSSQQQVKRLIRGQEVTDADEEEWKEYATLMKRQNDGACFIPSATPSASSTSPPSSTAQDATTFQTSIIYSSSAGESPSPSETLSPTETPPPESSPLGFLPDYLTQPESLQDWGAFNKIDWQFFATDYGKTVDCRTDPAYHEERDIDRIKEGPWYPGGEFNLKLFGEDCQYKNSGNNPGRLFCGSKEIECKDDPADKNPSDPNAEKGNYKCGDKTRQPVFTCAY</sequence>
<dbReference type="OrthoDB" id="1896086at2759"/>
<dbReference type="Proteomes" id="UP000800200">
    <property type="component" value="Unassembled WGS sequence"/>
</dbReference>
<evidence type="ECO:0000313" key="2">
    <source>
        <dbReference type="EMBL" id="KAF2189327.1"/>
    </source>
</evidence>
<name>A0A6A6EBG1_9PEZI</name>
<protein>
    <submittedName>
        <fullName evidence="2">Uncharacterized protein</fullName>
    </submittedName>
</protein>
<keyword evidence="3" id="KW-1185">Reference proteome</keyword>
<evidence type="ECO:0000313" key="3">
    <source>
        <dbReference type="Proteomes" id="UP000800200"/>
    </source>
</evidence>
<feature type="compositionally biased region" description="Low complexity" evidence="1">
    <location>
        <begin position="56"/>
        <end position="72"/>
    </location>
</feature>